<comment type="caution">
    <text evidence="1">The sequence shown here is derived from an EMBL/GenBank/DDBJ whole genome shotgun (WGS) entry which is preliminary data.</text>
</comment>
<name>F2CBI7_STRSA</name>
<accession>F2CBI7</accession>
<dbReference type="Proteomes" id="UP000004826">
    <property type="component" value="Unassembled WGS sequence"/>
</dbReference>
<keyword evidence="1" id="KW-0548">Nucleotidyltransferase</keyword>
<dbReference type="EC" id="2.7.7.7" evidence="1"/>
<sequence length="55" mass="6693">MYLRNSYVLSLAKDSRFVKRFQINKNFLKDFGANFYKLSKNIDFKAFKLILIYNF</sequence>
<dbReference type="GO" id="GO:0003887">
    <property type="term" value="F:DNA-directed DNA polymerase activity"/>
    <property type="evidence" value="ECO:0007669"/>
    <property type="project" value="UniProtKB-EC"/>
</dbReference>
<gene>
    <name evidence="1" type="ORF">HMPREF9391_0447</name>
</gene>
<reference evidence="1 2" key="1">
    <citation type="submission" date="2011-02" db="EMBL/GenBank/DDBJ databases">
        <authorList>
            <person name="Muzny D."/>
            <person name="Qin X."/>
            <person name="Deng J."/>
            <person name="Jiang H."/>
            <person name="Liu Y."/>
            <person name="Qu J."/>
            <person name="Song X.-Z."/>
            <person name="Zhang L."/>
            <person name="Thornton R."/>
            <person name="Coyle M."/>
            <person name="Francisco L."/>
            <person name="Jackson L."/>
            <person name="Javaid M."/>
            <person name="Korchina V."/>
            <person name="Kovar C."/>
            <person name="Mata R."/>
            <person name="Mathew T."/>
            <person name="Ngo R."/>
            <person name="Nguyen L."/>
            <person name="Nguyen N."/>
            <person name="Okwuonu G."/>
            <person name="Ongeri F."/>
            <person name="Pham C."/>
            <person name="Simmons D."/>
            <person name="Wilczek-Boney K."/>
            <person name="Hale W."/>
            <person name="Jakkamsetti A."/>
            <person name="Pham P."/>
            <person name="Ruth R."/>
            <person name="San Lucas F."/>
            <person name="Warren J."/>
            <person name="Zhang J."/>
            <person name="Zhao Z."/>
            <person name="Zhou C."/>
            <person name="Zhu D."/>
            <person name="Lee S."/>
            <person name="Bess C."/>
            <person name="Blankenburg K."/>
            <person name="Forbes L."/>
            <person name="Fu Q."/>
            <person name="Gubbala S."/>
            <person name="Hirani K."/>
            <person name="Jayaseelan J.C."/>
            <person name="Lara F."/>
            <person name="Munidasa M."/>
            <person name="Palculict T."/>
            <person name="Patil S."/>
            <person name="Pu L.-L."/>
            <person name="Saada N."/>
            <person name="Tang L."/>
            <person name="Weissenberger G."/>
            <person name="Zhu Y."/>
            <person name="Hemphill L."/>
            <person name="Shang Y."/>
            <person name="Youmans B."/>
            <person name="Ayvaz T."/>
            <person name="Ross M."/>
            <person name="Santibanez J."/>
            <person name="Aqrawi P."/>
            <person name="Gross S."/>
            <person name="Joshi V."/>
            <person name="Fowler G."/>
            <person name="Nazareth L."/>
            <person name="Reid J."/>
            <person name="Worley K."/>
            <person name="Petrosino J."/>
            <person name="Highlander S."/>
            <person name="Gibbs R."/>
        </authorList>
    </citation>
    <scope>NUCLEOTIDE SEQUENCE [LARGE SCALE GENOMIC DNA]</scope>
    <source>
        <strain evidence="1 2">SK408</strain>
    </source>
</reference>
<evidence type="ECO:0000313" key="2">
    <source>
        <dbReference type="Proteomes" id="UP000004826"/>
    </source>
</evidence>
<organism evidence="1 2">
    <name type="scientific">Streptococcus sanguinis SK408</name>
    <dbReference type="NCBI Taxonomy" id="888818"/>
    <lineage>
        <taxon>Bacteria</taxon>
        <taxon>Bacillati</taxon>
        <taxon>Bacillota</taxon>
        <taxon>Bacilli</taxon>
        <taxon>Lactobacillales</taxon>
        <taxon>Streptococcaceae</taxon>
        <taxon>Streptococcus</taxon>
    </lineage>
</organism>
<proteinExistence type="predicted"/>
<keyword evidence="1" id="KW-0808">Transferase</keyword>
<protein>
    <submittedName>
        <fullName evidence="1">DNA polymerase III subunit delta</fullName>
        <ecNumber evidence="1">2.7.7.7</ecNumber>
    </submittedName>
</protein>
<dbReference type="HOGENOM" id="CLU_3037412_0_0_9"/>
<evidence type="ECO:0000313" key="1">
    <source>
        <dbReference type="EMBL" id="EGF20338.1"/>
    </source>
</evidence>
<dbReference type="AlphaFoldDB" id="F2CBI7"/>
<dbReference type="EMBL" id="AFBE01000001">
    <property type="protein sequence ID" value="EGF20338.1"/>
    <property type="molecule type" value="Genomic_DNA"/>
</dbReference>
<feature type="non-terminal residue" evidence="1">
    <location>
        <position position="55"/>
    </location>
</feature>